<evidence type="ECO:0000313" key="1">
    <source>
        <dbReference type="EMBL" id="TGZ78851.1"/>
    </source>
</evidence>
<proteinExistence type="predicted"/>
<dbReference type="Proteomes" id="UP000298138">
    <property type="component" value="Unassembled WGS sequence"/>
</dbReference>
<reference evidence="1 2" key="1">
    <citation type="submission" date="2019-04" db="EMBL/GenBank/DDBJ databases">
        <title>Comparative genomics and transcriptomics to analyze fruiting body development in filamentous ascomycetes.</title>
        <authorList>
            <consortium name="DOE Joint Genome Institute"/>
            <person name="Lutkenhaus R."/>
            <person name="Traeger S."/>
            <person name="Breuer J."/>
            <person name="Kuo A."/>
            <person name="Lipzen A."/>
            <person name="Pangilinan J."/>
            <person name="Dilworth D."/>
            <person name="Sandor L."/>
            <person name="Poggeler S."/>
            <person name="Barry K."/>
            <person name="Grigoriev I.V."/>
            <person name="Nowrousian M."/>
        </authorList>
    </citation>
    <scope>NUCLEOTIDE SEQUENCE [LARGE SCALE GENOMIC DNA]</scope>
    <source>
        <strain evidence="1 2">CBS 389.68</strain>
    </source>
</reference>
<dbReference type="EMBL" id="ML220137">
    <property type="protein sequence ID" value="TGZ78851.1"/>
    <property type="molecule type" value="Genomic_DNA"/>
</dbReference>
<dbReference type="InParanoid" id="A0A4S2MNV8"/>
<dbReference type="AlphaFoldDB" id="A0A4S2MNV8"/>
<dbReference type="STRING" id="341454.A0A4S2MNV8"/>
<protein>
    <submittedName>
        <fullName evidence="1">Uncharacterized protein</fullName>
    </submittedName>
</protein>
<sequence>MNALLHLRPRRMSRRKTVEKIDTTTACQYLSACPPFNEKRLSCGSYNSAIDVHGHQTVTSPLSKHYGVSYDTRKSSDGAVSEYGGSTVCETINDGRDSACMERKFDRRYYRTYSDDMYSTDEEDLLNDLDQLYTSNDEDFEPTQAWNELLPWLLTNFNTILGDQNPGAIDLVQDAERPTICITAEDMSLVNRRVLEQRFSVTLRRFQIDVRQGFVGRTNRRNGAEKSRWPAANPNFYQWPTCGASIGIDGTDDVASFGGFLQLRFKGDGDWLLMGLTCHHLLEEQTSQTIPGNGVGDGILHGKSYRVTQPAARHIKEETYRIRRHITVNEAMAQRLSSRRDSGACSQLLENRESLFHQLLLLDSLDSQATHFGNVFQSSGYGITVDHHQMDWALISSIPASRYTASNLLPSFPISNLAFNPTQTPLTTISPPSYFSAISNLSPHLAATHNTPPESITRIHGCGAISGPQTGFLSGVKSLVQLGRHSKPSLEWSFAPYHSLGQRGDSGAWIFSDFGEVVGMIIGRNEATGLTYFTPMHVVLRDIQNRTGAREIRIARWENCQPKLHRDSGIDVESRRNSCWAVENAADGKGKILAVTAEAVEATLQMKTAAVERTISRASSMVLGEYMFPPPFPMAKPEVPPKSLVVGRTQETKREVQVVEKPLPPPPDGGVNIIHADAGRLRKLKKRWSR</sequence>
<organism evidence="1 2">
    <name type="scientific">Ascodesmis nigricans</name>
    <dbReference type="NCBI Taxonomy" id="341454"/>
    <lineage>
        <taxon>Eukaryota</taxon>
        <taxon>Fungi</taxon>
        <taxon>Dikarya</taxon>
        <taxon>Ascomycota</taxon>
        <taxon>Pezizomycotina</taxon>
        <taxon>Pezizomycetes</taxon>
        <taxon>Pezizales</taxon>
        <taxon>Ascodesmidaceae</taxon>
        <taxon>Ascodesmis</taxon>
    </lineage>
</organism>
<gene>
    <name evidence="1" type="ORF">EX30DRAFT_128624</name>
</gene>
<dbReference type="OrthoDB" id="5424209at2759"/>
<name>A0A4S2MNV8_9PEZI</name>
<accession>A0A4S2MNV8</accession>
<keyword evidence="2" id="KW-1185">Reference proteome</keyword>
<evidence type="ECO:0000313" key="2">
    <source>
        <dbReference type="Proteomes" id="UP000298138"/>
    </source>
</evidence>